<sequence length="350" mass="39650">MLTYSLPIDNQHLIRKTIIGNTKKIRYLQDRFIHLLTSIHCIMGKVVNLDIRQLSKMAFYPTANGYICVAANRKQPKWGEGTCAHRQEFGRAAKTSAALRPHFQETMQHISDPGMYRRLSARLLKTLQQDTTHERGQRTVEAGNISNLAGFEFNKNVNFRRTFRASYEIQHDRQQGQAQVIIPAFRPASEITPPKNSTHFKIIATLHTADFDNDQYNSTCAISDTLSLQAPTVALNMALPFAKNNTHHHFISIGIIFIEIENAVEYTIKAGYQNPMSICKVFPKVATIAPLKEEAPIAIKVKPSLSTTPKINTHHPIILNERQHHKSIRKKYRSIISSKTKAPLAPPKRS</sequence>
<protein>
    <submittedName>
        <fullName evidence="1">Uncharacterized protein</fullName>
    </submittedName>
</protein>
<name>A0A327QJS2_9BACT</name>
<accession>A0A327QJS2</accession>
<proteinExistence type="predicted"/>
<evidence type="ECO:0000313" key="1">
    <source>
        <dbReference type="EMBL" id="RAJ04258.1"/>
    </source>
</evidence>
<organism evidence="1 2">
    <name type="scientific">Chitinophaga skermanii</name>
    <dbReference type="NCBI Taxonomy" id="331697"/>
    <lineage>
        <taxon>Bacteria</taxon>
        <taxon>Pseudomonadati</taxon>
        <taxon>Bacteroidota</taxon>
        <taxon>Chitinophagia</taxon>
        <taxon>Chitinophagales</taxon>
        <taxon>Chitinophagaceae</taxon>
        <taxon>Chitinophaga</taxon>
    </lineage>
</organism>
<gene>
    <name evidence="1" type="ORF">LX64_03138</name>
</gene>
<evidence type="ECO:0000313" key="2">
    <source>
        <dbReference type="Proteomes" id="UP000249547"/>
    </source>
</evidence>
<reference evidence="1 2" key="1">
    <citation type="submission" date="2018-06" db="EMBL/GenBank/DDBJ databases">
        <title>Genomic Encyclopedia of Archaeal and Bacterial Type Strains, Phase II (KMG-II): from individual species to whole genera.</title>
        <authorList>
            <person name="Goeker M."/>
        </authorList>
    </citation>
    <scope>NUCLEOTIDE SEQUENCE [LARGE SCALE GENOMIC DNA]</scope>
    <source>
        <strain evidence="1 2">DSM 23857</strain>
    </source>
</reference>
<comment type="caution">
    <text evidence="1">The sequence shown here is derived from an EMBL/GenBank/DDBJ whole genome shotgun (WGS) entry which is preliminary data.</text>
</comment>
<dbReference type="EMBL" id="QLLL01000005">
    <property type="protein sequence ID" value="RAJ04258.1"/>
    <property type="molecule type" value="Genomic_DNA"/>
</dbReference>
<dbReference type="Proteomes" id="UP000249547">
    <property type="component" value="Unassembled WGS sequence"/>
</dbReference>
<dbReference type="AlphaFoldDB" id="A0A327QJS2"/>
<keyword evidence="2" id="KW-1185">Reference proteome</keyword>